<keyword evidence="10 12" id="KW-0378">Hydrolase</keyword>
<evidence type="ECO:0000259" key="14">
    <source>
        <dbReference type="PROSITE" id="PS51975"/>
    </source>
</evidence>
<evidence type="ECO:0000256" key="9">
    <source>
        <dbReference type="ARBA" id="ARBA00022759"/>
    </source>
</evidence>
<evidence type="ECO:0000256" key="6">
    <source>
        <dbReference type="ARBA" id="ARBA00022490"/>
    </source>
</evidence>
<evidence type="ECO:0000256" key="4">
    <source>
        <dbReference type="ARBA" id="ARBA00004496"/>
    </source>
</evidence>
<keyword evidence="16" id="KW-1185">Reference proteome</keyword>
<dbReference type="GO" id="GO:0004523">
    <property type="term" value="F:RNA-DNA hybrid ribonuclease activity"/>
    <property type="evidence" value="ECO:0007669"/>
    <property type="project" value="UniProtKB-UniRule"/>
</dbReference>
<comment type="catalytic activity">
    <reaction evidence="1 12 13">
        <text>Endonucleolytic cleavage to 5'-phosphomonoester.</text>
        <dbReference type="EC" id="3.1.26.4"/>
    </reaction>
</comment>
<dbReference type="EMBL" id="JACIFH010000001">
    <property type="protein sequence ID" value="MBB4138959.1"/>
    <property type="molecule type" value="Genomic_DNA"/>
</dbReference>
<dbReference type="Gene3D" id="3.30.420.10">
    <property type="entry name" value="Ribonuclease H-like superfamily/Ribonuclease H"/>
    <property type="match status" value="1"/>
</dbReference>
<dbReference type="GO" id="GO:0005737">
    <property type="term" value="C:cytoplasm"/>
    <property type="evidence" value="ECO:0007669"/>
    <property type="project" value="UniProtKB-SubCell"/>
</dbReference>
<evidence type="ECO:0000256" key="1">
    <source>
        <dbReference type="ARBA" id="ARBA00000077"/>
    </source>
</evidence>
<dbReference type="RefSeq" id="WP_183498667.1">
    <property type="nucleotide sequence ID" value="NZ_BAABCO010000001.1"/>
</dbReference>
<keyword evidence="9 12" id="KW-0255">Endonuclease</keyword>
<dbReference type="GO" id="GO:0046872">
    <property type="term" value="F:metal ion binding"/>
    <property type="evidence" value="ECO:0007669"/>
    <property type="project" value="UniProtKB-KW"/>
</dbReference>
<keyword evidence="11" id="KW-0464">Manganese</keyword>
<dbReference type="NCBIfam" id="NF000595">
    <property type="entry name" value="PRK00015.1-3"/>
    <property type="match status" value="1"/>
</dbReference>
<keyword evidence="6" id="KW-0963">Cytoplasm</keyword>
<reference evidence="15 16" key="1">
    <citation type="submission" date="2020-08" db="EMBL/GenBank/DDBJ databases">
        <title>Sequencing the genomes of 1000 actinobacteria strains.</title>
        <authorList>
            <person name="Klenk H.-P."/>
        </authorList>
    </citation>
    <scope>NUCLEOTIDE SEQUENCE [LARGE SCALE GENOMIC DNA]</scope>
    <source>
        <strain evidence="15 16">DSM 19600</strain>
    </source>
</reference>
<keyword evidence="7 12" id="KW-0540">Nuclease</keyword>
<dbReference type="InterPro" id="IPR012337">
    <property type="entry name" value="RNaseH-like_sf"/>
</dbReference>
<feature type="domain" description="RNase H type-2" evidence="14">
    <location>
        <begin position="19"/>
        <end position="221"/>
    </location>
</feature>
<evidence type="ECO:0000256" key="13">
    <source>
        <dbReference type="RuleBase" id="RU003515"/>
    </source>
</evidence>
<evidence type="ECO:0000256" key="5">
    <source>
        <dbReference type="ARBA" id="ARBA00007383"/>
    </source>
</evidence>
<feature type="binding site" evidence="12">
    <location>
        <position position="25"/>
    </location>
    <ligand>
        <name>a divalent metal cation</name>
        <dbReference type="ChEBI" id="CHEBI:60240"/>
    </ligand>
</feature>
<comment type="cofactor">
    <cofactor evidence="2">
        <name>Mg(2+)</name>
        <dbReference type="ChEBI" id="CHEBI:18420"/>
    </cofactor>
</comment>
<dbReference type="CDD" id="cd07182">
    <property type="entry name" value="RNase_HII_bacteria_HII_like"/>
    <property type="match status" value="1"/>
</dbReference>
<dbReference type="GO" id="GO:0043137">
    <property type="term" value="P:DNA replication, removal of RNA primer"/>
    <property type="evidence" value="ECO:0007669"/>
    <property type="project" value="TreeGrafter"/>
</dbReference>
<comment type="similarity">
    <text evidence="5 13">Belongs to the RNase HII family.</text>
</comment>
<sequence length="224" mass="23577">MTVPTPKLTVERRLLREHALVIACDEVGRGALAGPVAVGAAVVDARLSRSRVPEGLRDSKLVAEARRPLVARRVAGWVPASAVGWASAAEIDDVGIMRALGLAALRAIEGLLAAGVDAEGAVVILDGNHDYITPAGGTLPVRPIIKADRDCAGAAAASVLAKVARDELMVEMHEELPVYQWARNKGYGSLDHRDAIRDHGLSRHHRASWAISAAAAADTLTFSV</sequence>
<proteinExistence type="inferred from homology"/>
<dbReference type="EC" id="3.1.26.4" evidence="13"/>
<comment type="function">
    <text evidence="3 13">Endonuclease that specifically degrades the RNA of RNA-DNA hybrids.</text>
</comment>
<dbReference type="SUPFAM" id="SSF53098">
    <property type="entry name" value="Ribonuclease H-like"/>
    <property type="match status" value="1"/>
</dbReference>
<dbReference type="PROSITE" id="PS51975">
    <property type="entry name" value="RNASE_H_2"/>
    <property type="match status" value="1"/>
</dbReference>
<dbReference type="Proteomes" id="UP000549113">
    <property type="component" value="Unassembled WGS sequence"/>
</dbReference>
<dbReference type="InterPro" id="IPR024567">
    <property type="entry name" value="RNase_HII/HIII_dom"/>
</dbReference>
<feature type="binding site" evidence="12">
    <location>
        <position position="126"/>
    </location>
    <ligand>
        <name>a divalent metal cation</name>
        <dbReference type="ChEBI" id="CHEBI:60240"/>
    </ligand>
</feature>
<organism evidence="15 16">
    <name type="scientific">Microbacterium invictum</name>
    <dbReference type="NCBI Taxonomy" id="515415"/>
    <lineage>
        <taxon>Bacteria</taxon>
        <taxon>Bacillati</taxon>
        <taxon>Actinomycetota</taxon>
        <taxon>Actinomycetes</taxon>
        <taxon>Micrococcales</taxon>
        <taxon>Microbacteriaceae</taxon>
        <taxon>Microbacterium</taxon>
    </lineage>
</organism>
<dbReference type="InterPro" id="IPR036397">
    <property type="entry name" value="RNaseH_sf"/>
</dbReference>
<evidence type="ECO:0000256" key="3">
    <source>
        <dbReference type="ARBA" id="ARBA00004065"/>
    </source>
</evidence>
<evidence type="ECO:0000313" key="16">
    <source>
        <dbReference type="Proteomes" id="UP000549113"/>
    </source>
</evidence>
<comment type="cofactor">
    <cofactor evidence="12">
        <name>Mn(2+)</name>
        <dbReference type="ChEBI" id="CHEBI:29035"/>
    </cofactor>
    <cofactor evidence="12">
        <name>Mg(2+)</name>
        <dbReference type="ChEBI" id="CHEBI:18420"/>
    </cofactor>
    <text evidence="12">Manganese or magnesium. Binds 1 divalent metal ion per monomer in the absence of substrate. May bind a second metal ion after substrate binding.</text>
</comment>
<dbReference type="GO" id="GO:0003723">
    <property type="term" value="F:RNA binding"/>
    <property type="evidence" value="ECO:0007669"/>
    <property type="project" value="UniProtKB-UniRule"/>
</dbReference>
<dbReference type="InterPro" id="IPR022898">
    <property type="entry name" value="RNase_HII"/>
</dbReference>
<accession>A0AA40VKZ7</accession>
<dbReference type="PANTHER" id="PTHR10954">
    <property type="entry name" value="RIBONUCLEASE H2 SUBUNIT A"/>
    <property type="match status" value="1"/>
</dbReference>
<dbReference type="AlphaFoldDB" id="A0AA40VKZ7"/>
<dbReference type="PANTHER" id="PTHR10954:SF18">
    <property type="entry name" value="RIBONUCLEASE HII"/>
    <property type="match status" value="1"/>
</dbReference>
<evidence type="ECO:0000256" key="12">
    <source>
        <dbReference type="PROSITE-ProRule" id="PRU01319"/>
    </source>
</evidence>
<gene>
    <name evidence="15" type="ORF">BKA10_000753</name>
</gene>
<dbReference type="GO" id="GO:0006298">
    <property type="term" value="P:mismatch repair"/>
    <property type="evidence" value="ECO:0007669"/>
    <property type="project" value="TreeGrafter"/>
</dbReference>
<evidence type="ECO:0000256" key="8">
    <source>
        <dbReference type="ARBA" id="ARBA00022723"/>
    </source>
</evidence>
<comment type="subcellular location">
    <subcellularLocation>
        <location evidence="4">Cytoplasm</location>
    </subcellularLocation>
</comment>
<evidence type="ECO:0000256" key="11">
    <source>
        <dbReference type="ARBA" id="ARBA00023211"/>
    </source>
</evidence>
<feature type="binding site" evidence="12">
    <location>
        <position position="26"/>
    </location>
    <ligand>
        <name>a divalent metal cation</name>
        <dbReference type="ChEBI" id="CHEBI:60240"/>
    </ligand>
</feature>
<evidence type="ECO:0000313" key="15">
    <source>
        <dbReference type="EMBL" id="MBB4138959.1"/>
    </source>
</evidence>
<dbReference type="Pfam" id="PF01351">
    <property type="entry name" value="RNase_HII"/>
    <property type="match status" value="1"/>
</dbReference>
<protein>
    <recommendedName>
        <fullName evidence="13">Ribonuclease</fullName>
        <ecNumber evidence="13">3.1.26.4</ecNumber>
    </recommendedName>
</protein>
<comment type="caution">
    <text evidence="15">The sequence shown here is derived from an EMBL/GenBank/DDBJ whole genome shotgun (WGS) entry which is preliminary data.</text>
</comment>
<evidence type="ECO:0000256" key="10">
    <source>
        <dbReference type="ARBA" id="ARBA00022801"/>
    </source>
</evidence>
<dbReference type="GO" id="GO:0032299">
    <property type="term" value="C:ribonuclease H2 complex"/>
    <property type="evidence" value="ECO:0007669"/>
    <property type="project" value="TreeGrafter"/>
</dbReference>
<name>A0AA40VKZ7_9MICO</name>
<evidence type="ECO:0000256" key="2">
    <source>
        <dbReference type="ARBA" id="ARBA00001946"/>
    </source>
</evidence>
<evidence type="ECO:0000256" key="7">
    <source>
        <dbReference type="ARBA" id="ARBA00022722"/>
    </source>
</evidence>
<keyword evidence="8 12" id="KW-0479">Metal-binding</keyword>
<dbReference type="InterPro" id="IPR001352">
    <property type="entry name" value="RNase_HII/HIII"/>
</dbReference>